<feature type="transmembrane region" description="Helical" evidence="1">
    <location>
        <begin position="20"/>
        <end position="40"/>
    </location>
</feature>
<dbReference type="RefSeq" id="WP_271199354.1">
    <property type="nucleotide sequence ID" value="NZ_BSFL01000001.1"/>
</dbReference>
<organism evidence="2 3">
    <name type="scientific">Methylopila turkensis</name>
    <dbReference type="NCBI Taxonomy" id="1437816"/>
    <lineage>
        <taxon>Bacteria</taxon>
        <taxon>Pseudomonadati</taxon>
        <taxon>Pseudomonadota</taxon>
        <taxon>Alphaproteobacteria</taxon>
        <taxon>Hyphomicrobiales</taxon>
        <taxon>Methylopilaceae</taxon>
        <taxon>Methylopila</taxon>
    </lineage>
</organism>
<reference evidence="2" key="1">
    <citation type="journal article" date="2014" name="Int. J. Syst. Evol. Microbiol.">
        <title>Complete genome sequence of Corynebacterium casei LMG S-19264T (=DSM 44701T), isolated from a smear-ripened cheese.</title>
        <authorList>
            <consortium name="US DOE Joint Genome Institute (JGI-PGF)"/>
            <person name="Walter F."/>
            <person name="Albersmeier A."/>
            <person name="Kalinowski J."/>
            <person name="Ruckert C."/>
        </authorList>
    </citation>
    <scope>NUCLEOTIDE SEQUENCE</scope>
    <source>
        <strain evidence="2">VKM B-2748</strain>
    </source>
</reference>
<evidence type="ECO:0000313" key="2">
    <source>
        <dbReference type="EMBL" id="GLK78853.1"/>
    </source>
</evidence>
<sequence length="159" mass="16087">MTLIASEPVDHDREIPELPLALGLAGLAPFLGLSLALAFGHALPLGVDATGALLGYGAAILSFLGGAHWGLALRHPSPSIRNGLFLLAMAPPLWAWGALMVGGAAGLAMLAAGLAAHGALDATRAPRFAAPRWYARLRLLLAALATIATTAAAVVVGYA</sequence>
<dbReference type="InterPro" id="IPR021836">
    <property type="entry name" value="DUF3429"/>
</dbReference>
<proteinExistence type="predicted"/>
<protein>
    <recommendedName>
        <fullName evidence="4">DUF3429 domain-containing protein</fullName>
    </recommendedName>
</protein>
<dbReference type="Pfam" id="PF11911">
    <property type="entry name" value="DUF3429"/>
    <property type="match status" value="1"/>
</dbReference>
<keyword evidence="1" id="KW-0472">Membrane</keyword>
<gene>
    <name evidence="2" type="ORF">GCM10008174_05940</name>
</gene>
<keyword evidence="1" id="KW-1133">Transmembrane helix</keyword>
<dbReference type="Proteomes" id="UP001143309">
    <property type="component" value="Unassembled WGS sequence"/>
</dbReference>
<reference evidence="2" key="2">
    <citation type="submission" date="2023-01" db="EMBL/GenBank/DDBJ databases">
        <authorList>
            <person name="Sun Q."/>
            <person name="Evtushenko L."/>
        </authorList>
    </citation>
    <scope>NUCLEOTIDE SEQUENCE</scope>
    <source>
        <strain evidence="2">VKM B-2748</strain>
    </source>
</reference>
<evidence type="ECO:0000256" key="1">
    <source>
        <dbReference type="SAM" id="Phobius"/>
    </source>
</evidence>
<accession>A0A9W6N5Y2</accession>
<keyword evidence="3" id="KW-1185">Reference proteome</keyword>
<evidence type="ECO:0000313" key="3">
    <source>
        <dbReference type="Proteomes" id="UP001143309"/>
    </source>
</evidence>
<feature type="transmembrane region" description="Helical" evidence="1">
    <location>
        <begin position="52"/>
        <end position="73"/>
    </location>
</feature>
<dbReference type="AlphaFoldDB" id="A0A9W6N5Y2"/>
<feature type="transmembrane region" description="Helical" evidence="1">
    <location>
        <begin position="137"/>
        <end position="158"/>
    </location>
</feature>
<dbReference type="EMBL" id="BSFL01000001">
    <property type="protein sequence ID" value="GLK78853.1"/>
    <property type="molecule type" value="Genomic_DNA"/>
</dbReference>
<feature type="transmembrane region" description="Helical" evidence="1">
    <location>
        <begin position="93"/>
        <end position="116"/>
    </location>
</feature>
<evidence type="ECO:0008006" key="4">
    <source>
        <dbReference type="Google" id="ProtNLM"/>
    </source>
</evidence>
<dbReference type="PANTHER" id="PTHR15887:SF1">
    <property type="entry name" value="TRANSMEMBRANE PROTEIN 69"/>
    <property type="match status" value="1"/>
</dbReference>
<name>A0A9W6N5Y2_9HYPH</name>
<keyword evidence="1" id="KW-0812">Transmembrane</keyword>
<comment type="caution">
    <text evidence="2">The sequence shown here is derived from an EMBL/GenBank/DDBJ whole genome shotgun (WGS) entry which is preliminary data.</text>
</comment>
<dbReference type="PANTHER" id="PTHR15887">
    <property type="entry name" value="TRANSMEMBRANE PROTEIN 69"/>
    <property type="match status" value="1"/>
</dbReference>